<keyword evidence="18" id="KW-0325">Glycoprotein</keyword>
<gene>
    <name evidence="25" type="ORF">MANES_15G107200</name>
</gene>
<dbReference type="InterPro" id="IPR003591">
    <property type="entry name" value="Leu-rich_rpt_typical-subtyp"/>
</dbReference>
<dbReference type="Pfam" id="PF00069">
    <property type="entry name" value="Pkinase"/>
    <property type="match status" value="1"/>
</dbReference>
<evidence type="ECO:0000256" key="9">
    <source>
        <dbReference type="ARBA" id="ARBA00022692"/>
    </source>
</evidence>
<evidence type="ECO:0000256" key="15">
    <source>
        <dbReference type="ARBA" id="ARBA00022989"/>
    </source>
</evidence>
<feature type="domain" description="Protein kinase" evidence="24">
    <location>
        <begin position="853"/>
        <end position="1131"/>
    </location>
</feature>
<feature type="signal peptide" evidence="23">
    <location>
        <begin position="1"/>
        <end position="25"/>
    </location>
</feature>
<dbReference type="SMART" id="SM00220">
    <property type="entry name" value="S_TKc"/>
    <property type="match status" value="1"/>
</dbReference>
<dbReference type="PROSITE" id="PS00108">
    <property type="entry name" value="PROTEIN_KINASE_ST"/>
    <property type="match status" value="1"/>
</dbReference>
<sequence length="1138" mass="123732">MARSCFLFSIAALSLHIFFSCSASAATLDISSDRDALLALKQHITLDPLNYLATNWSTNTSVCSWIGVSCGLTANSRVTALNLSLMGLTGSIPPQIGNLSFLSEITLANNSFHGPLPTELVHLPRLRYINFASNNFNQEIPSWLGSLPILEELYLDDNRFLGTIPPSLFNISTLKNLQIMNNNLQGNISEEIGNLVNLETLNLNGNKKISGSLPWTIFNISSLKTIDLANNVISGSLPDDMCKNLPNLQRLIVHHNKLVGQIPSSIGQCSELLRLYLNSNYFTGNIPRSLGNLTRVQELYLGFNNLTGEIPEELGSLLLVEQLVLRDNYLSGLIPKSLFNCTSLLLLSLGANDYLSGPIPSEIGKLTKLYSFVVRYNNFSGTIPSSLFNITSVRFLLLNVNRFSGELPSNFGDAANLEEIYVTRNRLSGPLPASFSNASKLNIAEMSSNSLSGPIPTTLGNLRNLRRLNLALNSFTGESSTPELRFLSSLANCKGLTRLVLLGNPLNGTLPTSIGNFSALRYFNVESCKIKGSIPREIGHMSNLTTLLLLNNELVGSLPATIGRLQKLQVLYAQRNKLNGSLPNDICQLSSLGELLLSRNNLSGTLPACLGDISTLRSLQLDSNNFISTIPSTLWNLKDILILTLSSNSLSGHLSLSIGNLKVVTQVDLSSNHLSGTIPDSLGGLQSLAKLSLRHNNFEGAIPKSFGNLISLESLDLSNNSLSGTIPKSLEGVKYLKYLNLSFNKLEGEVPTAGTFVNFSALSFLGNDALCGSPLLQLTPCKISSQGKSKTASKKVLLYILPAIILTIIVILVSLRFRKAKTNLETAADPDPVIVATWKRISFHELKKATNGFCDSNILGTGGSGTVYKGILADGIDVAIKVFNLQREGAFKSFDAECEVMSNIRHRNLVKIISCCSNHDFKALVLDYMPNGSLENLLYSHNYFLDIHQRLDIMIDVASALEYLHHGFSRPIIHCDLKPSNVLLDANMVAHVADFGIAKLLGEGDFMTQTRTLATIGYMAPEYGSEGIVSTKGDVYSFGILLMETFTRKKPTDDMFGGGMSLKQNIQVALPDAVAEVADANLLTEEEKFPDKKDCISSILGLAVECCVGVPDERIGITQVLSTLISIRTQFPAGLPRT</sequence>
<dbReference type="FunFam" id="3.80.10.10:FF:000041">
    <property type="entry name" value="LRR receptor-like serine/threonine-protein kinase ERECTA"/>
    <property type="match status" value="1"/>
</dbReference>
<keyword evidence="6" id="KW-0597">Phosphoprotein</keyword>
<keyword evidence="11" id="KW-0677">Repeat</keyword>
<evidence type="ECO:0000259" key="24">
    <source>
        <dbReference type="PROSITE" id="PS50011"/>
    </source>
</evidence>
<evidence type="ECO:0000256" key="18">
    <source>
        <dbReference type="ARBA" id="ARBA00023180"/>
    </source>
</evidence>
<dbReference type="FunFam" id="3.80.10.10:FF:000129">
    <property type="entry name" value="Leucine-rich repeat receptor-like kinase"/>
    <property type="match status" value="1"/>
</dbReference>
<dbReference type="InterPro" id="IPR051809">
    <property type="entry name" value="Plant_receptor-like_S/T_kinase"/>
</dbReference>
<dbReference type="InterPro" id="IPR011009">
    <property type="entry name" value="Kinase-like_dom_sf"/>
</dbReference>
<dbReference type="PROSITE" id="PS50011">
    <property type="entry name" value="PROTEIN_KINASE_DOM"/>
    <property type="match status" value="1"/>
</dbReference>
<dbReference type="GO" id="GO:0005886">
    <property type="term" value="C:plasma membrane"/>
    <property type="evidence" value="ECO:0007669"/>
    <property type="project" value="UniProtKB-SubCell"/>
</dbReference>
<dbReference type="InterPro" id="IPR000719">
    <property type="entry name" value="Prot_kinase_dom"/>
</dbReference>
<keyword evidence="4" id="KW-1003">Cell membrane</keyword>
<evidence type="ECO:0000256" key="11">
    <source>
        <dbReference type="ARBA" id="ARBA00022737"/>
    </source>
</evidence>
<reference evidence="25" key="1">
    <citation type="submission" date="2016-02" db="EMBL/GenBank/DDBJ databases">
        <title>WGS assembly of Manihot esculenta.</title>
        <authorList>
            <person name="Bredeson J.V."/>
            <person name="Prochnik S.E."/>
            <person name="Lyons J.B."/>
            <person name="Schmutz J."/>
            <person name="Grimwood J."/>
            <person name="Vrebalov J."/>
            <person name="Bart R.S."/>
            <person name="Amuge T."/>
            <person name="Ferguson M.E."/>
            <person name="Green R."/>
            <person name="Putnam N."/>
            <person name="Stites J."/>
            <person name="Rounsley S."/>
            <person name="Rokhsar D.S."/>
        </authorList>
    </citation>
    <scope>NUCLEOTIDE SEQUENCE [LARGE SCALE GENOMIC DNA]</scope>
    <source>
        <tissue evidence="25">Leaf</tissue>
    </source>
</reference>
<dbReference type="Pfam" id="PF13855">
    <property type="entry name" value="LRR_8"/>
    <property type="match status" value="2"/>
</dbReference>
<evidence type="ECO:0000256" key="20">
    <source>
        <dbReference type="ARBA" id="ARBA00048679"/>
    </source>
</evidence>
<feature type="chain" id="PRO_5012632519" description="non-specific serine/threonine protein kinase" evidence="23">
    <location>
        <begin position="26"/>
        <end position="1138"/>
    </location>
</feature>
<comment type="catalytic activity">
    <reaction evidence="20">
        <text>L-seryl-[protein] + ATP = O-phospho-L-seryl-[protein] + ADP + H(+)</text>
        <dbReference type="Rhea" id="RHEA:17989"/>
        <dbReference type="Rhea" id="RHEA-COMP:9863"/>
        <dbReference type="Rhea" id="RHEA-COMP:11604"/>
        <dbReference type="ChEBI" id="CHEBI:15378"/>
        <dbReference type="ChEBI" id="CHEBI:29999"/>
        <dbReference type="ChEBI" id="CHEBI:30616"/>
        <dbReference type="ChEBI" id="CHEBI:83421"/>
        <dbReference type="ChEBI" id="CHEBI:456216"/>
        <dbReference type="EC" id="2.7.11.1"/>
    </reaction>
</comment>
<dbReference type="SMART" id="SM00369">
    <property type="entry name" value="LRR_TYP"/>
    <property type="match status" value="9"/>
</dbReference>
<evidence type="ECO:0000256" key="17">
    <source>
        <dbReference type="ARBA" id="ARBA00023170"/>
    </source>
</evidence>
<dbReference type="InterPro" id="IPR001611">
    <property type="entry name" value="Leu-rich_rpt"/>
</dbReference>
<evidence type="ECO:0000256" key="8">
    <source>
        <dbReference type="ARBA" id="ARBA00022679"/>
    </source>
</evidence>
<keyword evidence="10 23" id="KW-0732">Signal</keyword>
<dbReference type="Gene3D" id="3.30.200.20">
    <property type="entry name" value="Phosphorylase Kinase, domain 1"/>
    <property type="match status" value="1"/>
</dbReference>
<dbReference type="GO" id="GO:0005524">
    <property type="term" value="F:ATP binding"/>
    <property type="evidence" value="ECO:0007669"/>
    <property type="project" value="UniProtKB-UniRule"/>
</dbReference>
<keyword evidence="12 21" id="KW-0547">Nucleotide-binding</keyword>
<accession>A0A2C9UFR7</accession>
<evidence type="ECO:0000256" key="19">
    <source>
        <dbReference type="ARBA" id="ARBA00047899"/>
    </source>
</evidence>
<evidence type="ECO:0000256" key="22">
    <source>
        <dbReference type="SAM" id="Phobius"/>
    </source>
</evidence>
<dbReference type="Gene3D" id="3.80.10.10">
    <property type="entry name" value="Ribonuclease Inhibitor"/>
    <property type="match status" value="5"/>
</dbReference>
<dbReference type="Pfam" id="PF08263">
    <property type="entry name" value="LRRNT_2"/>
    <property type="match status" value="1"/>
</dbReference>
<keyword evidence="15 22" id="KW-1133">Transmembrane helix</keyword>
<dbReference type="PANTHER" id="PTHR27008">
    <property type="entry name" value="OS04G0122200 PROTEIN"/>
    <property type="match status" value="1"/>
</dbReference>
<dbReference type="GO" id="GO:0016020">
    <property type="term" value="C:membrane"/>
    <property type="evidence" value="ECO:0000318"/>
    <property type="project" value="GO_Central"/>
</dbReference>
<dbReference type="AlphaFoldDB" id="A0A2C9UFR7"/>
<dbReference type="PROSITE" id="PS51257">
    <property type="entry name" value="PROKAR_LIPOPROTEIN"/>
    <property type="match status" value="1"/>
</dbReference>
<evidence type="ECO:0000256" key="3">
    <source>
        <dbReference type="ARBA" id="ARBA00012513"/>
    </source>
</evidence>
<keyword evidence="16 22" id="KW-0472">Membrane</keyword>
<dbReference type="InterPro" id="IPR013210">
    <property type="entry name" value="LRR_N_plant-typ"/>
</dbReference>
<dbReference type="PANTHER" id="PTHR27008:SF585">
    <property type="entry name" value="PROTEIN KINASE DOMAIN-CONTAINING PROTEIN"/>
    <property type="match status" value="1"/>
</dbReference>
<protein>
    <recommendedName>
        <fullName evidence="3">non-specific serine/threonine protein kinase</fullName>
        <ecNumber evidence="3">2.7.11.1</ecNumber>
    </recommendedName>
</protein>
<evidence type="ECO:0000256" key="2">
    <source>
        <dbReference type="ARBA" id="ARBA00008684"/>
    </source>
</evidence>
<dbReference type="CDD" id="cd14066">
    <property type="entry name" value="STKc_IRAK"/>
    <property type="match status" value="1"/>
</dbReference>
<dbReference type="GO" id="GO:0004674">
    <property type="term" value="F:protein serine/threonine kinase activity"/>
    <property type="evidence" value="ECO:0000318"/>
    <property type="project" value="GO_Central"/>
</dbReference>
<evidence type="ECO:0000256" key="10">
    <source>
        <dbReference type="ARBA" id="ARBA00022729"/>
    </source>
</evidence>
<dbReference type="InterPro" id="IPR055414">
    <property type="entry name" value="LRR_R13L4/SHOC2-like"/>
</dbReference>
<evidence type="ECO:0000256" key="21">
    <source>
        <dbReference type="PROSITE-ProRule" id="PRU10141"/>
    </source>
</evidence>
<evidence type="ECO:0000256" key="13">
    <source>
        <dbReference type="ARBA" id="ARBA00022777"/>
    </source>
</evidence>
<evidence type="ECO:0000256" key="16">
    <source>
        <dbReference type="ARBA" id="ARBA00023136"/>
    </source>
</evidence>
<evidence type="ECO:0000256" key="12">
    <source>
        <dbReference type="ARBA" id="ARBA00022741"/>
    </source>
</evidence>
<keyword evidence="13" id="KW-0418">Kinase</keyword>
<dbReference type="FunFam" id="1.10.510.10:FF:000358">
    <property type="entry name" value="Putative leucine-rich repeat receptor-like serine/threonine-protein kinase"/>
    <property type="match status" value="1"/>
</dbReference>
<evidence type="ECO:0000256" key="23">
    <source>
        <dbReference type="SAM" id="SignalP"/>
    </source>
</evidence>
<comment type="catalytic activity">
    <reaction evidence="19">
        <text>L-threonyl-[protein] + ATP = O-phospho-L-threonyl-[protein] + ADP + H(+)</text>
        <dbReference type="Rhea" id="RHEA:46608"/>
        <dbReference type="Rhea" id="RHEA-COMP:11060"/>
        <dbReference type="Rhea" id="RHEA-COMP:11605"/>
        <dbReference type="ChEBI" id="CHEBI:15378"/>
        <dbReference type="ChEBI" id="CHEBI:30013"/>
        <dbReference type="ChEBI" id="CHEBI:30616"/>
        <dbReference type="ChEBI" id="CHEBI:61977"/>
        <dbReference type="ChEBI" id="CHEBI:456216"/>
        <dbReference type="EC" id="2.7.11.1"/>
    </reaction>
</comment>
<dbReference type="InterPro" id="IPR008271">
    <property type="entry name" value="Ser/Thr_kinase_AS"/>
</dbReference>
<evidence type="ECO:0000256" key="5">
    <source>
        <dbReference type="ARBA" id="ARBA00022527"/>
    </source>
</evidence>
<evidence type="ECO:0000256" key="14">
    <source>
        <dbReference type="ARBA" id="ARBA00022840"/>
    </source>
</evidence>
<keyword evidence="5" id="KW-0723">Serine/threonine-protein kinase</keyword>
<proteinExistence type="inferred from homology"/>
<dbReference type="SUPFAM" id="SSF56112">
    <property type="entry name" value="Protein kinase-like (PK-like)"/>
    <property type="match status" value="1"/>
</dbReference>
<evidence type="ECO:0000256" key="1">
    <source>
        <dbReference type="ARBA" id="ARBA00004162"/>
    </source>
</evidence>
<dbReference type="FunFam" id="3.80.10.10:FF:000095">
    <property type="entry name" value="LRR receptor-like serine/threonine-protein kinase GSO1"/>
    <property type="match status" value="2"/>
</dbReference>
<comment type="subcellular location">
    <subcellularLocation>
        <location evidence="1">Cell membrane</location>
        <topology evidence="1">Single-pass membrane protein</topology>
    </subcellularLocation>
</comment>
<keyword evidence="9 22" id="KW-0812">Transmembrane</keyword>
<dbReference type="PROSITE" id="PS00107">
    <property type="entry name" value="PROTEIN_KINASE_ATP"/>
    <property type="match status" value="1"/>
</dbReference>
<dbReference type="SUPFAM" id="SSF52047">
    <property type="entry name" value="RNI-like"/>
    <property type="match status" value="2"/>
</dbReference>
<evidence type="ECO:0000313" key="25">
    <source>
        <dbReference type="EMBL" id="OAY28954.1"/>
    </source>
</evidence>
<keyword evidence="14 21" id="KW-0067">ATP-binding</keyword>
<dbReference type="Gene3D" id="1.10.510.10">
    <property type="entry name" value="Transferase(Phosphotransferase) domain 1"/>
    <property type="match status" value="1"/>
</dbReference>
<dbReference type="FunFam" id="3.30.200.20:FF:000661">
    <property type="entry name" value="Serine-threonine protein kinase plant-type"/>
    <property type="match status" value="1"/>
</dbReference>
<dbReference type="InterPro" id="IPR032675">
    <property type="entry name" value="LRR_dom_sf"/>
</dbReference>
<organism evidence="25">
    <name type="scientific">Manihot esculenta</name>
    <name type="common">Cassava</name>
    <name type="synonym">Jatropha manihot</name>
    <dbReference type="NCBI Taxonomy" id="3983"/>
    <lineage>
        <taxon>Eukaryota</taxon>
        <taxon>Viridiplantae</taxon>
        <taxon>Streptophyta</taxon>
        <taxon>Embryophyta</taxon>
        <taxon>Tracheophyta</taxon>
        <taxon>Spermatophyta</taxon>
        <taxon>Magnoliopsida</taxon>
        <taxon>eudicotyledons</taxon>
        <taxon>Gunneridae</taxon>
        <taxon>Pentapetalae</taxon>
        <taxon>rosids</taxon>
        <taxon>fabids</taxon>
        <taxon>Malpighiales</taxon>
        <taxon>Euphorbiaceae</taxon>
        <taxon>Crotonoideae</taxon>
        <taxon>Manihoteae</taxon>
        <taxon>Manihot</taxon>
    </lineage>
</organism>
<dbReference type="Pfam" id="PF23598">
    <property type="entry name" value="LRR_14"/>
    <property type="match status" value="1"/>
</dbReference>
<keyword evidence="17" id="KW-0675">Receptor</keyword>
<keyword evidence="7" id="KW-0433">Leucine-rich repeat</keyword>
<dbReference type="InterPro" id="IPR017441">
    <property type="entry name" value="Protein_kinase_ATP_BS"/>
</dbReference>
<feature type="binding site" evidence="21">
    <location>
        <position position="881"/>
    </location>
    <ligand>
        <name>ATP</name>
        <dbReference type="ChEBI" id="CHEBI:30616"/>
    </ligand>
</feature>
<comment type="similarity">
    <text evidence="2">Belongs to the protein kinase superfamily. Ser/Thr protein kinase family.</text>
</comment>
<evidence type="ECO:0000256" key="4">
    <source>
        <dbReference type="ARBA" id="ARBA00022475"/>
    </source>
</evidence>
<dbReference type="EMBL" id="CM004401">
    <property type="protein sequence ID" value="OAY28954.1"/>
    <property type="molecule type" value="Genomic_DNA"/>
</dbReference>
<feature type="transmembrane region" description="Helical" evidence="22">
    <location>
        <begin position="796"/>
        <end position="815"/>
    </location>
</feature>
<name>A0A2C9UFR7_MANES</name>
<evidence type="ECO:0000256" key="7">
    <source>
        <dbReference type="ARBA" id="ARBA00022614"/>
    </source>
</evidence>
<dbReference type="Pfam" id="PF00560">
    <property type="entry name" value="LRR_1"/>
    <property type="match status" value="5"/>
</dbReference>
<keyword evidence="8" id="KW-0808">Transferase</keyword>
<dbReference type="EC" id="2.7.11.1" evidence="3"/>
<evidence type="ECO:0000256" key="6">
    <source>
        <dbReference type="ARBA" id="ARBA00022553"/>
    </source>
</evidence>